<reference evidence="3 4" key="1">
    <citation type="journal article" date="2019" name="ISME J.">
        <title>Deianiraea, an extracellular bacterium associated with the ciliate Paramecium, suggests an alternative scenario for the evolution of Rickettsiales.</title>
        <authorList>
            <person name="Castelli M."/>
            <person name="Sabaneyeva E."/>
            <person name="Lanzoni O."/>
            <person name="Lebedeva N."/>
            <person name="Floriano A.M."/>
            <person name="Gaiarsa S."/>
            <person name="Benken K."/>
            <person name="Modeo L."/>
            <person name="Bandi C."/>
            <person name="Potekhin A."/>
            <person name="Sassera D."/>
            <person name="Petroni G."/>
        </authorList>
    </citation>
    <scope>NUCLEOTIDE SEQUENCE [LARGE SCALE GENOMIC DNA]</scope>
    <source>
        <strain evidence="3">CyL4-1</strain>
    </source>
</reference>
<proteinExistence type="predicted"/>
<organism evidence="3 4">
    <name type="scientific">Candidatus Deianiraea vastatrix</name>
    <dbReference type="NCBI Taxonomy" id="2163644"/>
    <lineage>
        <taxon>Bacteria</taxon>
        <taxon>Pseudomonadati</taxon>
        <taxon>Pseudomonadota</taxon>
        <taxon>Alphaproteobacteria</taxon>
        <taxon>Rickettsiales</taxon>
        <taxon>Candidatus Deianiraeaceae</taxon>
        <taxon>Candidatus Deianiraea</taxon>
    </lineage>
</organism>
<dbReference type="InterPro" id="IPR029063">
    <property type="entry name" value="SAM-dependent_MTases_sf"/>
</dbReference>
<dbReference type="GO" id="GO:0032259">
    <property type="term" value="P:methylation"/>
    <property type="evidence" value="ECO:0007669"/>
    <property type="project" value="UniProtKB-KW"/>
</dbReference>
<accession>A0A5B8XJZ6</accession>
<dbReference type="Proteomes" id="UP000321934">
    <property type="component" value="Chromosome"/>
</dbReference>
<dbReference type="GO" id="GO:0032981">
    <property type="term" value="P:mitochondrial respiratory chain complex I assembly"/>
    <property type="evidence" value="ECO:0007669"/>
    <property type="project" value="TreeGrafter"/>
</dbReference>
<sequence length="231" mass="26717">MFDVKAIEKFEKRRNGSILEIEKNLYNAIFDDYNDLVNISKNSQLVIDTKSDFLSKKLGFSAEHISSYGIYNGEILINKTFDAVFSINNMHKINNIRKYLENVKLILNENGVFFGTMLAGDNIISLCNAFYKAYQEHNLGFVNHFLPVVDIKQVGSLMQSIGFRNVVVSAMSHKVEYRDIFDAISEIRLLSEQNCMEKRDKRPILRKVIRSADEFFEKNVEYNIVSIFAQK</sequence>
<dbReference type="SUPFAM" id="SSF53335">
    <property type="entry name" value="S-adenosyl-L-methionine-dependent methyltransferases"/>
    <property type="match status" value="1"/>
</dbReference>
<dbReference type="EMBL" id="CP029077">
    <property type="protein sequence ID" value="QED23827.1"/>
    <property type="molecule type" value="Genomic_DNA"/>
</dbReference>
<dbReference type="AlphaFoldDB" id="A0A5B8XJZ6"/>
<dbReference type="RefSeq" id="WP_146821231.1">
    <property type="nucleotide sequence ID" value="NZ_CP029077.1"/>
</dbReference>
<dbReference type="GO" id="GO:0008168">
    <property type="term" value="F:methyltransferase activity"/>
    <property type="evidence" value="ECO:0007669"/>
    <property type="project" value="UniProtKB-KW"/>
</dbReference>
<dbReference type="OrthoDB" id="9793723at2"/>
<keyword evidence="1" id="KW-0489">Methyltransferase</keyword>
<protein>
    <recommendedName>
        <fullName evidence="5">Methyltransferase</fullName>
    </recommendedName>
</protein>
<gene>
    <name evidence="3" type="ORF">Deia_01045</name>
</gene>
<evidence type="ECO:0000313" key="4">
    <source>
        <dbReference type="Proteomes" id="UP000321934"/>
    </source>
</evidence>
<evidence type="ECO:0000256" key="2">
    <source>
        <dbReference type="ARBA" id="ARBA00022679"/>
    </source>
</evidence>
<evidence type="ECO:0000313" key="3">
    <source>
        <dbReference type="EMBL" id="QED23827.1"/>
    </source>
</evidence>
<evidence type="ECO:0000256" key="1">
    <source>
        <dbReference type="ARBA" id="ARBA00022603"/>
    </source>
</evidence>
<name>A0A5B8XJZ6_9RICK</name>
<dbReference type="PANTHER" id="PTHR13090:SF1">
    <property type="entry name" value="ARGININE-HYDROXYLASE NDUFAF5, MITOCHONDRIAL"/>
    <property type="match status" value="1"/>
</dbReference>
<keyword evidence="2" id="KW-0808">Transferase</keyword>
<keyword evidence="4" id="KW-1185">Reference proteome</keyword>
<dbReference type="PANTHER" id="PTHR13090">
    <property type="entry name" value="ARGININE-HYDROXYLASE NDUFAF5, MITOCHONDRIAL"/>
    <property type="match status" value="1"/>
</dbReference>
<evidence type="ECO:0008006" key="5">
    <source>
        <dbReference type="Google" id="ProtNLM"/>
    </source>
</evidence>
<dbReference type="InterPro" id="IPR050602">
    <property type="entry name" value="Malonyl-ACP_OMT"/>
</dbReference>
<dbReference type="Gene3D" id="3.40.50.150">
    <property type="entry name" value="Vaccinia Virus protein VP39"/>
    <property type="match status" value="1"/>
</dbReference>